<dbReference type="RefSeq" id="WP_375527173.1">
    <property type="nucleotide sequence ID" value="NZ_JBHILM010000026.1"/>
</dbReference>
<evidence type="ECO:0000256" key="1">
    <source>
        <dbReference type="ARBA" id="ARBA00023125"/>
    </source>
</evidence>
<evidence type="ECO:0000313" key="3">
    <source>
        <dbReference type="EMBL" id="MFB5683444.1"/>
    </source>
</evidence>
<dbReference type="SUPFAM" id="SSF46955">
    <property type="entry name" value="Putative DNA-binding domain"/>
    <property type="match status" value="1"/>
</dbReference>
<dbReference type="PRINTS" id="PR00040">
    <property type="entry name" value="HTHMERR"/>
</dbReference>
<feature type="domain" description="HTH merR-type" evidence="2">
    <location>
        <begin position="1"/>
        <end position="70"/>
    </location>
</feature>
<dbReference type="PANTHER" id="PTHR30204">
    <property type="entry name" value="REDOX-CYCLING DRUG-SENSING TRANSCRIPTIONAL ACTIVATOR SOXR"/>
    <property type="match status" value="1"/>
</dbReference>
<keyword evidence="1" id="KW-0238">DNA-binding</keyword>
<dbReference type="EMBL" id="JBHILM010000026">
    <property type="protein sequence ID" value="MFB5683444.1"/>
    <property type="molecule type" value="Genomic_DNA"/>
</dbReference>
<dbReference type="PANTHER" id="PTHR30204:SF82">
    <property type="entry name" value="TRANSCRIPTIONAL REGULATOR, MERR FAMILY"/>
    <property type="match status" value="1"/>
</dbReference>
<dbReference type="Gene3D" id="1.10.1660.10">
    <property type="match status" value="1"/>
</dbReference>
<dbReference type="Proteomes" id="UP001580407">
    <property type="component" value="Unassembled WGS sequence"/>
</dbReference>
<protein>
    <submittedName>
        <fullName evidence="3">MerR family transcriptional regulator</fullName>
    </submittedName>
</protein>
<sequence length="124" mass="14305">MYSINEVAAMCDVTAHTLRFYDKEGLLPFVGRNGAGNRIFSERDLGIVKFICCLKNTGMPIKEIKKYIEMAMAGEETAETRRDMILEHRKEVLRQIDELKKSLTILDLKVAFYDSYKDGFHGEY</sequence>
<dbReference type="InterPro" id="IPR009061">
    <property type="entry name" value="DNA-bd_dom_put_sf"/>
</dbReference>
<name>A0ABV5BCN1_9BACL</name>
<dbReference type="InterPro" id="IPR000551">
    <property type="entry name" value="MerR-type_HTH_dom"/>
</dbReference>
<organism evidence="3 4">
    <name type="scientific">Paenibacillus terreus</name>
    <dbReference type="NCBI Taxonomy" id="1387834"/>
    <lineage>
        <taxon>Bacteria</taxon>
        <taxon>Bacillati</taxon>
        <taxon>Bacillota</taxon>
        <taxon>Bacilli</taxon>
        <taxon>Bacillales</taxon>
        <taxon>Paenibacillaceae</taxon>
        <taxon>Paenibacillus</taxon>
    </lineage>
</organism>
<dbReference type="CDD" id="cd01109">
    <property type="entry name" value="HTH_YyaN"/>
    <property type="match status" value="1"/>
</dbReference>
<evidence type="ECO:0000313" key="4">
    <source>
        <dbReference type="Proteomes" id="UP001580407"/>
    </source>
</evidence>
<dbReference type="PROSITE" id="PS50937">
    <property type="entry name" value="HTH_MERR_2"/>
    <property type="match status" value="1"/>
</dbReference>
<dbReference type="Pfam" id="PF13411">
    <property type="entry name" value="MerR_1"/>
    <property type="match status" value="1"/>
</dbReference>
<comment type="caution">
    <text evidence="3">The sequence shown here is derived from an EMBL/GenBank/DDBJ whole genome shotgun (WGS) entry which is preliminary data.</text>
</comment>
<proteinExistence type="predicted"/>
<dbReference type="SMART" id="SM00422">
    <property type="entry name" value="HTH_MERR"/>
    <property type="match status" value="1"/>
</dbReference>
<accession>A0ABV5BCN1</accession>
<keyword evidence="4" id="KW-1185">Reference proteome</keyword>
<evidence type="ECO:0000259" key="2">
    <source>
        <dbReference type="PROSITE" id="PS50937"/>
    </source>
</evidence>
<reference evidence="3 4" key="1">
    <citation type="submission" date="2024-09" db="EMBL/GenBank/DDBJ databases">
        <authorList>
            <person name="Ruan L."/>
        </authorList>
    </citation>
    <scope>NUCLEOTIDE SEQUENCE [LARGE SCALE GENOMIC DNA]</scope>
    <source>
        <strain evidence="3 4">D33</strain>
    </source>
</reference>
<dbReference type="InterPro" id="IPR047057">
    <property type="entry name" value="MerR_fam"/>
</dbReference>
<gene>
    <name evidence="3" type="ORF">ACE3NQ_21235</name>
</gene>